<proteinExistence type="predicted"/>
<dbReference type="EMBL" id="AP024237">
    <property type="protein sequence ID" value="BCO35267.1"/>
    <property type="molecule type" value="Genomic_DNA"/>
</dbReference>
<name>A0A7R7JFC4_9MYCO</name>
<gene>
    <name evidence="1" type="ORF">MHEC_17000</name>
</gene>
<evidence type="ECO:0000313" key="1">
    <source>
        <dbReference type="EMBL" id="BCO35267.1"/>
    </source>
</evidence>
<reference evidence="1 2" key="1">
    <citation type="submission" date="2020-12" db="EMBL/GenBank/DDBJ databases">
        <title>Complete genome sequence of Mycobacterium heckeshornense JCM 15655T, closely related to a pathogenic non-tuberculous mycobacterial species Mycobacterium xenopi.</title>
        <authorList>
            <person name="Yoshida M."/>
            <person name="Fukano H."/>
            <person name="Asakura T."/>
            <person name="Suzuki M."/>
            <person name="Hoshino Y."/>
        </authorList>
    </citation>
    <scope>NUCLEOTIDE SEQUENCE [LARGE SCALE GENOMIC DNA]</scope>
    <source>
        <strain evidence="1 2">JCM 15655</strain>
    </source>
</reference>
<dbReference type="AlphaFoldDB" id="A0A7R7JFC4"/>
<dbReference type="Proteomes" id="UP000595446">
    <property type="component" value="Chromosome"/>
</dbReference>
<evidence type="ECO:0000313" key="2">
    <source>
        <dbReference type="Proteomes" id="UP000595446"/>
    </source>
</evidence>
<protein>
    <submittedName>
        <fullName evidence="1">Uncharacterized protein</fullName>
    </submittedName>
</protein>
<accession>A0A7R7JFC4</accession>
<organism evidence="1 2">
    <name type="scientific">Mycobacterium heckeshornense</name>
    <dbReference type="NCBI Taxonomy" id="110505"/>
    <lineage>
        <taxon>Bacteria</taxon>
        <taxon>Bacillati</taxon>
        <taxon>Actinomycetota</taxon>
        <taxon>Actinomycetes</taxon>
        <taxon>Mycobacteriales</taxon>
        <taxon>Mycobacteriaceae</taxon>
        <taxon>Mycobacterium</taxon>
    </lineage>
</organism>
<keyword evidence="2" id="KW-1185">Reference proteome</keyword>
<sequence>MTARMWPIGHILTELVFRVAQGCATTLLLRCRSRFFAAAFLLEQWQRLARDSRPLHRRQMTAQMWQICHIYRYRFVIYAALLSFPAVPFGDCSRFFAAALICSASRPATTTANVVVGASNHGLKHRGCWRRPRPAVRRWRPGRSVQDQVPDWYTYQQTSRPLSIQGLCRSPKLSMPATWDNANLRTLSFPQRAIGRR</sequence>